<dbReference type="Pfam" id="PF07811">
    <property type="entry name" value="TadE"/>
    <property type="match status" value="1"/>
</dbReference>
<keyword evidence="1" id="KW-1133">Transmembrane helix</keyword>
<protein>
    <recommendedName>
        <fullName evidence="2">TadE-like domain-containing protein</fullName>
    </recommendedName>
</protein>
<organism evidence="3 4">
    <name type="scientific">Alkalibacillus filiformis</name>
    <dbReference type="NCBI Taxonomy" id="200990"/>
    <lineage>
        <taxon>Bacteria</taxon>
        <taxon>Bacillati</taxon>
        <taxon>Bacillota</taxon>
        <taxon>Bacilli</taxon>
        <taxon>Bacillales</taxon>
        <taxon>Bacillaceae</taxon>
        <taxon>Alkalibacillus</taxon>
    </lineage>
</organism>
<feature type="domain" description="TadE-like" evidence="2">
    <location>
        <begin position="7"/>
        <end position="49"/>
    </location>
</feature>
<dbReference type="RefSeq" id="WP_307066948.1">
    <property type="nucleotide sequence ID" value="NZ_JAUSUP010000002.1"/>
</dbReference>
<sequence length="127" mass="14240">MRRNEKGQSMVEFALIIPLLLFMLVGVFDVGRMLYTYTGLHFTAQETVRLGGFGYEDEAITEFAKENFHTGSSDQLVVEISPSEDLRSPGEYVTVTLNYPIEPFTPFASQIFSDAVTLSSDSTIRIE</sequence>
<name>A0ABU0DSM1_9BACI</name>
<accession>A0ABU0DSM1</accession>
<comment type="caution">
    <text evidence="3">The sequence shown here is derived from an EMBL/GenBank/DDBJ whole genome shotgun (WGS) entry which is preliminary data.</text>
</comment>
<proteinExistence type="predicted"/>
<dbReference type="EMBL" id="JAUSUP010000002">
    <property type="protein sequence ID" value="MDQ0351313.1"/>
    <property type="molecule type" value="Genomic_DNA"/>
</dbReference>
<dbReference type="InterPro" id="IPR012495">
    <property type="entry name" value="TadE-like_dom"/>
</dbReference>
<evidence type="ECO:0000259" key="2">
    <source>
        <dbReference type="Pfam" id="PF07811"/>
    </source>
</evidence>
<evidence type="ECO:0000313" key="4">
    <source>
        <dbReference type="Proteomes" id="UP001236723"/>
    </source>
</evidence>
<reference evidence="3 4" key="1">
    <citation type="submission" date="2023-07" db="EMBL/GenBank/DDBJ databases">
        <title>Genomic Encyclopedia of Type Strains, Phase IV (KMG-IV): sequencing the most valuable type-strain genomes for metagenomic binning, comparative biology and taxonomic classification.</title>
        <authorList>
            <person name="Goeker M."/>
        </authorList>
    </citation>
    <scope>NUCLEOTIDE SEQUENCE [LARGE SCALE GENOMIC DNA]</scope>
    <source>
        <strain evidence="3 4">DSM 15448</strain>
    </source>
</reference>
<evidence type="ECO:0000256" key="1">
    <source>
        <dbReference type="SAM" id="Phobius"/>
    </source>
</evidence>
<keyword evidence="1" id="KW-0472">Membrane</keyword>
<dbReference type="Proteomes" id="UP001236723">
    <property type="component" value="Unassembled WGS sequence"/>
</dbReference>
<keyword evidence="4" id="KW-1185">Reference proteome</keyword>
<feature type="transmembrane region" description="Helical" evidence="1">
    <location>
        <begin position="12"/>
        <end position="35"/>
    </location>
</feature>
<keyword evidence="1" id="KW-0812">Transmembrane</keyword>
<evidence type="ECO:0000313" key="3">
    <source>
        <dbReference type="EMBL" id="MDQ0351313.1"/>
    </source>
</evidence>
<gene>
    <name evidence="3" type="ORF">J2R98_001127</name>
</gene>